<protein>
    <submittedName>
        <fullName evidence="1">Uncharacterized protein</fullName>
    </submittedName>
</protein>
<accession>A0A7T0DV02</accession>
<reference evidence="1" key="1">
    <citation type="submission" date="2020-09" db="EMBL/GenBank/DDBJ databases">
        <title>First Report of a novel Colistin-Resistant species of Enterobacter cloacae complex Producing MCR-5 isolated from hospital sewage water.</title>
        <authorList>
            <person name="Zhou K."/>
        </authorList>
    </citation>
    <scope>NUCLEOTIDE SEQUENCE [LARGE SCALE GENOMIC DNA]</scope>
    <source>
        <strain evidence="1">HSW1412</strain>
    </source>
</reference>
<dbReference type="AlphaFoldDB" id="A0A7T0DV02"/>
<organism evidence="1">
    <name type="scientific">Enterobacter mori</name>
    <dbReference type="NCBI Taxonomy" id="539813"/>
    <lineage>
        <taxon>Bacteria</taxon>
        <taxon>Pseudomonadati</taxon>
        <taxon>Pseudomonadota</taxon>
        <taxon>Gammaproteobacteria</taxon>
        <taxon>Enterobacterales</taxon>
        <taxon>Enterobacteriaceae</taxon>
        <taxon>Enterobacter</taxon>
    </lineage>
</organism>
<dbReference type="EMBL" id="CP061801">
    <property type="protein sequence ID" value="QPJ99982.1"/>
    <property type="molecule type" value="Genomic_DNA"/>
</dbReference>
<evidence type="ECO:0000313" key="1">
    <source>
        <dbReference type="EMBL" id="QPJ99982.1"/>
    </source>
</evidence>
<sequence>MKIKNLNNTTGKVCSCDSWLKHWENISGQDSSSCGNQDCFNMAEVGGHVKKCDEDDNSHYIVPLCKTCNSSSNVDEFELWSRYTLVSAASTSCVKRSAA</sequence>
<proteinExistence type="predicted"/>
<gene>
    <name evidence="1" type="ORF">IDM36_19250</name>
</gene>
<name>A0A7T0DV02_9ENTR</name>